<gene>
    <name evidence="2" type="ORF">FM038_016985</name>
</gene>
<dbReference type="Proteomes" id="UP000316416">
    <property type="component" value="Chromosome"/>
</dbReference>
<feature type="compositionally biased region" description="Basic and acidic residues" evidence="1">
    <location>
        <begin position="82"/>
        <end position="94"/>
    </location>
</feature>
<feature type="region of interest" description="Disordered" evidence="1">
    <location>
        <begin position="23"/>
        <end position="116"/>
    </location>
</feature>
<dbReference type="RefSeq" id="WP_142874542.1">
    <property type="nucleotide sequence ID" value="NZ_CP045503.2"/>
</dbReference>
<accession>A0ABX6V8F3</accession>
<reference evidence="2" key="1">
    <citation type="submission" date="2021-07" db="EMBL/GenBank/DDBJ databases">
        <title>Shewanella sp. YLB-07 whole genome sequence.</title>
        <authorList>
            <person name="Yu L."/>
        </authorList>
    </citation>
    <scope>NUCLEOTIDE SEQUENCE</scope>
    <source>
        <strain evidence="2">YLB-08</strain>
    </source>
</reference>
<evidence type="ECO:0000313" key="2">
    <source>
        <dbReference type="EMBL" id="QPG58922.1"/>
    </source>
</evidence>
<name>A0ABX6V8F3_9GAMM</name>
<dbReference type="PROSITE" id="PS51257">
    <property type="entry name" value="PROKAR_LIPOPROTEIN"/>
    <property type="match status" value="1"/>
</dbReference>
<evidence type="ECO:0008006" key="4">
    <source>
        <dbReference type="Google" id="ProtNLM"/>
    </source>
</evidence>
<keyword evidence="3" id="KW-1185">Reference proteome</keyword>
<sequence>MNLSKTSLLTGIVAAIFISGCSSTSSVKDNTDPDFGNPGLELPIEIPATPHNPIETGPDNDLPETDPGYGLPDFGDTPDWGAGKDRPDVGDKPADNSPEFDDDGGWTNDSKPKPDVNPFMLVIDEEHGQAKIYRKEDGKTIAIIEPNGDGTYTVRDGAMSWDNTYVIYQDDLGQLRIDWERSEIDAGWGNTGKTPKTSLSQAQRDTIKSRVNAAKLKSQLPKR</sequence>
<dbReference type="EMBL" id="CP045503">
    <property type="protein sequence ID" value="QPG58922.1"/>
    <property type="molecule type" value="Genomic_DNA"/>
</dbReference>
<evidence type="ECO:0000256" key="1">
    <source>
        <dbReference type="SAM" id="MobiDB-lite"/>
    </source>
</evidence>
<proteinExistence type="predicted"/>
<evidence type="ECO:0000313" key="3">
    <source>
        <dbReference type="Proteomes" id="UP000316416"/>
    </source>
</evidence>
<feature type="compositionally biased region" description="Polar residues" evidence="1">
    <location>
        <begin position="191"/>
        <end position="204"/>
    </location>
</feature>
<protein>
    <recommendedName>
        <fullName evidence="4">Lipoprotein</fullName>
    </recommendedName>
</protein>
<organism evidence="2 3">
    <name type="scientific">Shewanella eurypsychrophilus</name>
    <dbReference type="NCBI Taxonomy" id="2593656"/>
    <lineage>
        <taxon>Bacteria</taxon>
        <taxon>Pseudomonadati</taxon>
        <taxon>Pseudomonadota</taxon>
        <taxon>Gammaproteobacteria</taxon>
        <taxon>Alteromonadales</taxon>
        <taxon>Shewanellaceae</taxon>
        <taxon>Shewanella</taxon>
    </lineage>
</organism>
<feature type="region of interest" description="Disordered" evidence="1">
    <location>
        <begin position="185"/>
        <end position="223"/>
    </location>
</feature>